<keyword evidence="7 8" id="KW-0472">Membrane</keyword>
<dbReference type="Pfam" id="PF01925">
    <property type="entry name" value="TauE"/>
    <property type="match status" value="1"/>
</dbReference>
<dbReference type="EMBL" id="JAVRIC010000001">
    <property type="protein sequence ID" value="MDT0496000.1"/>
    <property type="molecule type" value="Genomic_DNA"/>
</dbReference>
<dbReference type="InterPro" id="IPR002781">
    <property type="entry name" value="TM_pro_TauE-like"/>
</dbReference>
<dbReference type="RefSeq" id="WP_311363391.1">
    <property type="nucleotide sequence ID" value="NZ_JAVRIC010000001.1"/>
</dbReference>
<accession>A0ABU2WEN6</accession>
<evidence type="ECO:0000313" key="10">
    <source>
        <dbReference type="Proteomes" id="UP001254608"/>
    </source>
</evidence>
<dbReference type="PANTHER" id="PTHR30269:SF32">
    <property type="entry name" value="MEMBRANE TRANSPORTER PROTEIN-RELATED"/>
    <property type="match status" value="1"/>
</dbReference>
<comment type="similarity">
    <text evidence="2 8">Belongs to the 4-toluene sulfonate uptake permease (TSUP) (TC 2.A.102) family.</text>
</comment>
<dbReference type="PANTHER" id="PTHR30269">
    <property type="entry name" value="TRANSMEMBRANE PROTEIN YFCA"/>
    <property type="match status" value="1"/>
</dbReference>
<feature type="transmembrane region" description="Helical" evidence="8">
    <location>
        <begin position="125"/>
        <end position="147"/>
    </location>
</feature>
<evidence type="ECO:0000256" key="2">
    <source>
        <dbReference type="ARBA" id="ARBA00009142"/>
    </source>
</evidence>
<evidence type="ECO:0000256" key="4">
    <source>
        <dbReference type="ARBA" id="ARBA00022475"/>
    </source>
</evidence>
<feature type="transmembrane region" description="Helical" evidence="8">
    <location>
        <begin position="97"/>
        <end position="113"/>
    </location>
</feature>
<keyword evidence="4 8" id="KW-1003">Cell membrane</keyword>
<protein>
    <recommendedName>
        <fullName evidence="8">Probable membrane transporter protein</fullName>
    </recommendedName>
</protein>
<evidence type="ECO:0000256" key="8">
    <source>
        <dbReference type="RuleBase" id="RU363041"/>
    </source>
</evidence>
<keyword evidence="6 8" id="KW-1133">Transmembrane helix</keyword>
<evidence type="ECO:0000313" key="9">
    <source>
        <dbReference type="EMBL" id="MDT0496000.1"/>
    </source>
</evidence>
<evidence type="ECO:0000256" key="6">
    <source>
        <dbReference type="ARBA" id="ARBA00022989"/>
    </source>
</evidence>
<dbReference type="InterPro" id="IPR052017">
    <property type="entry name" value="TSUP"/>
</dbReference>
<name>A0ABU2WEN6_9GAMM</name>
<keyword evidence="10" id="KW-1185">Reference proteome</keyword>
<keyword evidence="3" id="KW-0813">Transport</keyword>
<feature type="transmembrane region" description="Helical" evidence="8">
    <location>
        <begin position="72"/>
        <end position="91"/>
    </location>
</feature>
<keyword evidence="5 8" id="KW-0812">Transmembrane</keyword>
<gene>
    <name evidence="9" type="ORF">RM530_01285</name>
</gene>
<evidence type="ECO:0000256" key="7">
    <source>
        <dbReference type="ARBA" id="ARBA00023136"/>
    </source>
</evidence>
<comment type="caution">
    <text evidence="9">The sequence shown here is derived from an EMBL/GenBank/DDBJ whole genome shotgun (WGS) entry which is preliminary data.</text>
</comment>
<proteinExistence type="inferred from homology"/>
<reference evidence="9 10" key="1">
    <citation type="submission" date="2023-09" db="EMBL/GenBank/DDBJ databases">
        <authorList>
            <person name="Rey-Velasco X."/>
        </authorList>
    </citation>
    <scope>NUCLEOTIDE SEQUENCE [LARGE SCALE GENOMIC DNA]</scope>
    <source>
        <strain evidence="9 10">W345</strain>
    </source>
</reference>
<sequence>MNLLAIAVALVGFLSAALSAIAGLGGGTVLIGVLYAVGLHPTVAVPLFSAVQFFSNLSRTLAYLRHVEWRALAWFALTGVPAPFLFAPLVAHADVHWIELVLAALILLSMIPARGGRDPIPQRWSFMLAGLLNGSIGMFVGATGLFVGRLFLRPEWRRETVIGTLAVTQAAGHLLKVLAYASAGFSITERLDWLVPLVIAVIAGTVIGRWLNHLVSEALFSRLFKTILIVLSLKLLADGVLGLGGWSWSLF</sequence>
<dbReference type="Proteomes" id="UP001254608">
    <property type="component" value="Unassembled WGS sequence"/>
</dbReference>
<evidence type="ECO:0000256" key="3">
    <source>
        <dbReference type="ARBA" id="ARBA00022448"/>
    </source>
</evidence>
<comment type="subcellular location">
    <subcellularLocation>
        <location evidence="1 8">Cell membrane</location>
        <topology evidence="1 8">Multi-pass membrane protein</topology>
    </subcellularLocation>
</comment>
<evidence type="ECO:0000256" key="1">
    <source>
        <dbReference type="ARBA" id="ARBA00004651"/>
    </source>
</evidence>
<feature type="transmembrane region" description="Helical" evidence="8">
    <location>
        <begin position="193"/>
        <end position="211"/>
    </location>
</feature>
<feature type="transmembrane region" description="Helical" evidence="8">
    <location>
        <begin position="29"/>
        <end position="51"/>
    </location>
</feature>
<organism evidence="9 10">
    <name type="scientific">Banduia mediterranea</name>
    <dbReference type="NCBI Taxonomy" id="3075609"/>
    <lineage>
        <taxon>Bacteria</taxon>
        <taxon>Pseudomonadati</taxon>
        <taxon>Pseudomonadota</taxon>
        <taxon>Gammaproteobacteria</taxon>
        <taxon>Nevskiales</taxon>
        <taxon>Algiphilaceae</taxon>
        <taxon>Banduia</taxon>
    </lineage>
</organism>
<evidence type="ECO:0000256" key="5">
    <source>
        <dbReference type="ARBA" id="ARBA00022692"/>
    </source>
</evidence>
<feature type="transmembrane region" description="Helical" evidence="8">
    <location>
        <begin position="223"/>
        <end position="248"/>
    </location>
</feature>